<dbReference type="AlphaFoldDB" id="A0A7S0BNM4"/>
<reference evidence="1" key="1">
    <citation type="submission" date="2021-01" db="EMBL/GenBank/DDBJ databases">
        <authorList>
            <person name="Corre E."/>
            <person name="Pelletier E."/>
            <person name="Niang G."/>
            <person name="Scheremetjew M."/>
            <person name="Finn R."/>
            <person name="Kale V."/>
            <person name="Holt S."/>
            <person name="Cochrane G."/>
            <person name="Meng A."/>
            <person name="Brown T."/>
            <person name="Cohen L."/>
        </authorList>
    </citation>
    <scope>NUCLEOTIDE SEQUENCE</scope>
    <source>
        <strain evidence="1">UTEX LB 2760</strain>
    </source>
</reference>
<accession>A0A7S0BNM4</accession>
<organism evidence="1">
    <name type="scientific">Rhodosorus marinus</name>
    <dbReference type="NCBI Taxonomy" id="101924"/>
    <lineage>
        <taxon>Eukaryota</taxon>
        <taxon>Rhodophyta</taxon>
        <taxon>Stylonematophyceae</taxon>
        <taxon>Stylonematales</taxon>
        <taxon>Stylonemataceae</taxon>
        <taxon>Rhodosorus</taxon>
    </lineage>
</organism>
<name>A0A7S0BNM4_9RHOD</name>
<gene>
    <name evidence="1" type="ORF">RMAR0315_LOCUS8650</name>
</gene>
<sequence length="206" mass="23553">MECFVPDVSPVLERRNGQRQVCSKKEGDKPSAENSDRRMMLGALAGLMVFGISGPAAATKMSPIDTSLLRICECERVMRPVRKYIEKGEWDRARTNINYCTRNLRLKTNMKVFSEIMDDPLEGIEIMAELENVFTQMDASVYTPIFIPSDEGISPEQEKYQKQAFLYYEQAMRMLGDYLALVPQDKKVGAFREAAKRSIFEIKVED</sequence>
<protein>
    <submittedName>
        <fullName evidence="1">Uncharacterized protein</fullName>
    </submittedName>
</protein>
<proteinExistence type="predicted"/>
<evidence type="ECO:0000313" key="1">
    <source>
        <dbReference type="EMBL" id="CAD8398658.1"/>
    </source>
</evidence>
<dbReference type="EMBL" id="HBEK01015861">
    <property type="protein sequence ID" value="CAD8398658.1"/>
    <property type="molecule type" value="Transcribed_RNA"/>
</dbReference>